<gene>
    <name evidence="8" type="ORF">DIABBA_LOCUS4468</name>
</gene>
<dbReference type="InterPro" id="IPR050309">
    <property type="entry name" value="Type-B_Carboxylest/Lipase"/>
</dbReference>
<evidence type="ECO:0000256" key="5">
    <source>
        <dbReference type="ARBA" id="ARBA00023180"/>
    </source>
</evidence>
<comment type="similarity">
    <text evidence="1 6">Belongs to the type-B carboxylesterase/lipase family.</text>
</comment>
<dbReference type="PROSITE" id="PS00122">
    <property type="entry name" value="CARBOXYLESTERASE_B_1"/>
    <property type="match status" value="1"/>
</dbReference>
<dbReference type="EC" id="3.1.1.-" evidence="6"/>
<evidence type="ECO:0000256" key="1">
    <source>
        <dbReference type="ARBA" id="ARBA00005964"/>
    </source>
</evidence>
<evidence type="ECO:0000256" key="2">
    <source>
        <dbReference type="ARBA" id="ARBA00022487"/>
    </source>
</evidence>
<dbReference type="Pfam" id="PF00135">
    <property type="entry name" value="COesterase"/>
    <property type="match status" value="1"/>
</dbReference>
<organism evidence="8 9">
    <name type="scientific">Diabrotica balteata</name>
    <name type="common">Banded cucumber beetle</name>
    <dbReference type="NCBI Taxonomy" id="107213"/>
    <lineage>
        <taxon>Eukaryota</taxon>
        <taxon>Metazoa</taxon>
        <taxon>Ecdysozoa</taxon>
        <taxon>Arthropoda</taxon>
        <taxon>Hexapoda</taxon>
        <taxon>Insecta</taxon>
        <taxon>Pterygota</taxon>
        <taxon>Neoptera</taxon>
        <taxon>Endopterygota</taxon>
        <taxon>Coleoptera</taxon>
        <taxon>Polyphaga</taxon>
        <taxon>Cucujiformia</taxon>
        <taxon>Chrysomeloidea</taxon>
        <taxon>Chrysomelidae</taxon>
        <taxon>Galerucinae</taxon>
        <taxon>Diabroticina</taxon>
        <taxon>Diabroticites</taxon>
        <taxon>Diabrotica</taxon>
    </lineage>
</organism>
<dbReference type="AlphaFoldDB" id="A0A9P0DZ41"/>
<dbReference type="OrthoDB" id="19653at2759"/>
<evidence type="ECO:0000313" key="8">
    <source>
        <dbReference type="EMBL" id="CAH1275010.1"/>
    </source>
</evidence>
<keyword evidence="4" id="KW-1015">Disulfide bond</keyword>
<evidence type="ECO:0000259" key="7">
    <source>
        <dbReference type="Pfam" id="PF00135"/>
    </source>
</evidence>
<evidence type="ECO:0000256" key="6">
    <source>
        <dbReference type="RuleBase" id="RU361235"/>
    </source>
</evidence>
<dbReference type="PANTHER" id="PTHR11559">
    <property type="entry name" value="CARBOXYLESTERASE"/>
    <property type="match status" value="1"/>
</dbReference>
<protein>
    <recommendedName>
        <fullName evidence="6">Carboxylic ester hydrolase</fullName>
        <ecNumber evidence="6">3.1.1.-</ecNumber>
    </recommendedName>
</protein>
<dbReference type="InterPro" id="IPR029058">
    <property type="entry name" value="AB_hydrolase_fold"/>
</dbReference>
<keyword evidence="5" id="KW-0325">Glycoprotein</keyword>
<accession>A0A9P0DZ41</accession>
<feature type="domain" description="Carboxylesterase type B" evidence="7">
    <location>
        <begin position="38"/>
        <end position="552"/>
    </location>
</feature>
<keyword evidence="6" id="KW-0732">Signal</keyword>
<evidence type="ECO:0000313" key="9">
    <source>
        <dbReference type="Proteomes" id="UP001153709"/>
    </source>
</evidence>
<dbReference type="InterPro" id="IPR019826">
    <property type="entry name" value="Carboxylesterase_B_AS"/>
</dbReference>
<evidence type="ECO:0000256" key="3">
    <source>
        <dbReference type="ARBA" id="ARBA00022801"/>
    </source>
</evidence>
<sequence length="572" mass="64579">MTDMKTPCILILKMWPILVLLSAILVSIHGINENIDCIVQLPDGKIRGHILRSENGKNYYAFQEIPYAAPPIGKNRFQEPKKPQPWDGVRSAIRNEKVCMQVLPIPSSLMMSEDCLYLNVYSPVSNLNFTNSSLPVLMYIHGGTFKFESGAFEYYNPRFLMDYDIILVTINYRLGPFGFLATSDGVIPGNLAVKDMLLALQWVHKNINLFGGDKDQITLMGSSAGSMAIGALQISPLTKGLVKGYIMQSGSPISPPVYQDDPDIYAFAMGKTVDKYFNSTNTQELLNLLQSAPAEIILYEQLFEQKYNHSLAKNLIWILSMENSEYKSAVITGYLSEKLLSGDFEQTPMLMSTALEESLGLVIDINEQIQDAASYDQDVRMMINPRLNIPPEKREQAGREYKSVYTSSNFSNDLPAFLEYVGEELMSTPAIHHAVLASAYVPVYFYQFSYKGPMGHIQPLDVPGIGNVGHGEELAYIYGGRGRVMDDLSNYPESDILTMKRMLTIITNFVKYQNPTPAADDLLDNIIWPRFNENTLQYVDISNTLKIKESPKHYTKVREVLDKYRQRPFIVF</sequence>
<dbReference type="Gene3D" id="3.40.50.1820">
    <property type="entry name" value="alpha/beta hydrolase"/>
    <property type="match status" value="1"/>
</dbReference>
<dbReference type="Proteomes" id="UP001153709">
    <property type="component" value="Chromosome 3"/>
</dbReference>
<keyword evidence="9" id="KW-1185">Reference proteome</keyword>
<dbReference type="InterPro" id="IPR002018">
    <property type="entry name" value="CarbesteraseB"/>
</dbReference>
<dbReference type="PROSITE" id="PS00941">
    <property type="entry name" value="CARBOXYLESTERASE_B_2"/>
    <property type="match status" value="1"/>
</dbReference>
<dbReference type="GO" id="GO:0052689">
    <property type="term" value="F:carboxylic ester hydrolase activity"/>
    <property type="evidence" value="ECO:0007669"/>
    <property type="project" value="UniProtKB-KW"/>
</dbReference>
<proteinExistence type="inferred from homology"/>
<feature type="signal peptide" evidence="6">
    <location>
        <begin position="1"/>
        <end position="30"/>
    </location>
</feature>
<dbReference type="InterPro" id="IPR019819">
    <property type="entry name" value="Carboxylesterase_B_CS"/>
</dbReference>
<feature type="chain" id="PRO_5040548281" description="Carboxylic ester hydrolase" evidence="6">
    <location>
        <begin position="31"/>
        <end position="572"/>
    </location>
</feature>
<keyword evidence="2" id="KW-0719">Serine esterase</keyword>
<reference evidence="8" key="1">
    <citation type="submission" date="2022-01" db="EMBL/GenBank/DDBJ databases">
        <authorList>
            <person name="King R."/>
        </authorList>
    </citation>
    <scope>NUCLEOTIDE SEQUENCE</scope>
</reference>
<evidence type="ECO:0000256" key="4">
    <source>
        <dbReference type="ARBA" id="ARBA00023157"/>
    </source>
</evidence>
<dbReference type="EMBL" id="OU898278">
    <property type="protein sequence ID" value="CAH1275010.1"/>
    <property type="molecule type" value="Genomic_DNA"/>
</dbReference>
<name>A0A9P0DZ41_DIABA</name>
<dbReference type="SUPFAM" id="SSF53474">
    <property type="entry name" value="alpha/beta-Hydrolases"/>
    <property type="match status" value="1"/>
</dbReference>
<keyword evidence="3 6" id="KW-0378">Hydrolase</keyword>